<dbReference type="Gene3D" id="2.60.40.2230">
    <property type="entry name" value="Uncharacterised protein YcnI-like PF07987, DUF1775"/>
    <property type="match status" value="1"/>
</dbReference>
<evidence type="ECO:0000313" key="4">
    <source>
        <dbReference type="Proteomes" id="UP001549047"/>
    </source>
</evidence>
<evidence type="ECO:0000259" key="2">
    <source>
        <dbReference type="Pfam" id="PF07987"/>
    </source>
</evidence>
<feature type="domain" description="YncI copper-binding" evidence="2">
    <location>
        <begin position="28"/>
        <end position="173"/>
    </location>
</feature>
<keyword evidence="4" id="KW-1185">Reference proteome</keyword>
<evidence type="ECO:0000313" key="3">
    <source>
        <dbReference type="EMBL" id="MET3613291.1"/>
    </source>
</evidence>
<reference evidence="3 4" key="1">
    <citation type="submission" date="2024-06" db="EMBL/GenBank/DDBJ databases">
        <title>Genomic Encyclopedia of Type Strains, Phase IV (KMG-IV): sequencing the most valuable type-strain genomes for metagenomic binning, comparative biology and taxonomic classification.</title>
        <authorList>
            <person name="Goeker M."/>
        </authorList>
    </citation>
    <scope>NUCLEOTIDE SEQUENCE [LARGE SCALE GENOMIC DNA]</scope>
    <source>
        <strain evidence="3 4">DSM 29780</strain>
    </source>
</reference>
<proteinExistence type="predicted"/>
<accession>A0ABV2IY01</accession>
<feature type="signal peptide" evidence="1">
    <location>
        <begin position="1"/>
        <end position="27"/>
    </location>
</feature>
<dbReference type="InterPro" id="IPR038507">
    <property type="entry name" value="YcnI-like_sf"/>
</dbReference>
<gene>
    <name evidence="3" type="ORF">ABID16_001596</name>
</gene>
<dbReference type="Pfam" id="PF07987">
    <property type="entry name" value="DUF1775"/>
    <property type="match status" value="1"/>
</dbReference>
<feature type="chain" id="PRO_5047143679" evidence="1">
    <location>
        <begin position="28"/>
        <end position="177"/>
    </location>
</feature>
<protein>
    <submittedName>
        <fullName evidence="3">Uncharacterized protein YcnI</fullName>
    </submittedName>
</protein>
<comment type="caution">
    <text evidence="3">The sequence shown here is derived from an EMBL/GenBank/DDBJ whole genome shotgun (WGS) entry which is preliminary data.</text>
</comment>
<dbReference type="EMBL" id="JBEPMB010000001">
    <property type="protein sequence ID" value="MET3613291.1"/>
    <property type="molecule type" value="Genomic_DNA"/>
</dbReference>
<dbReference type="RefSeq" id="WP_354555770.1">
    <property type="nucleotide sequence ID" value="NZ_JBEPMB010000001.1"/>
</dbReference>
<keyword evidence="1" id="KW-0732">Signal</keyword>
<organism evidence="3 4">
    <name type="scientific">Rhizobium aquaticum</name>
    <dbReference type="NCBI Taxonomy" id="1549636"/>
    <lineage>
        <taxon>Bacteria</taxon>
        <taxon>Pseudomonadati</taxon>
        <taxon>Pseudomonadota</taxon>
        <taxon>Alphaproteobacteria</taxon>
        <taxon>Hyphomicrobiales</taxon>
        <taxon>Rhizobiaceae</taxon>
        <taxon>Rhizobium/Agrobacterium group</taxon>
        <taxon>Rhizobium</taxon>
    </lineage>
</organism>
<name>A0ABV2IY01_9HYPH</name>
<evidence type="ECO:0000256" key="1">
    <source>
        <dbReference type="SAM" id="SignalP"/>
    </source>
</evidence>
<dbReference type="CDD" id="cd08545">
    <property type="entry name" value="YcnI_like"/>
    <property type="match status" value="1"/>
</dbReference>
<sequence length="177" mass="18908">MSKFLKSTLALALASTLASSLAAPAFAHVTIEAREATVGAGFKLVLRVPHGCKGQATSSIRVQLPEGVVNAKPMPKAGWTLDKVKGKYAATYKPYGHEVSEGVKEIEWKGGNLPDDEYEEFTVSTYIDASLKAGTMLYFPVVQGCVDGSATRWIEIPVEGKGEPESPAPGVKLIEKK</sequence>
<dbReference type="InterPro" id="IPR012533">
    <property type="entry name" value="YcnI-copper_dom"/>
</dbReference>
<dbReference type="Proteomes" id="UP001549047">
    <property type="component" value="Unassembled WGS sequence"/>
</dbReference>